<keyword evidence="2" id="KW-1185">Reference proteome</keyword>
<proteinExistence type="predicted"/>
<reference evidence="1 2" key="1">
    <citation type="submission" date="2015-09" db="EMBL/GenBank/DDBJ databases">
        <title>Trachymyrmex cornetzi WGS genome.</title>
        <authorList>
            <person name="Nygaard S."/>
            <person name="Hu H."/>
            <person name="Boomsma J."/>
            <person name="Zhang G."/>
        </authorList>
    </citation>
    <scope>NUCLEOTIDE SEQUENCE [LARGE SCALE GENOMIC DNA]</scope>
    <source>
        <strain evidence="1">Tcor2-1</strain>
        <tissue evidence="1">Whole body</tissue>
    </source>
</reference>
<accession>A0A151J7D9</accession>
<dbReference type="PANTHER" id="PTHR46704">
    <property type="entry name" value="CXC DOMAIN-CONTAINING PROTEIN-RELATED"/>
    <property type="match status" value="1"/>
</dbReference>
<dbReference type="PANTHER" id="PTHR46704:SF1">
    <property type="entry name" value="TELOMERE LENGTH REGULATION PROTEIN TEL2 HOMOLOG"/>
    <property type="match status" value="1"/>
</dbReference>
<sequence>MTFYRTLLSGFNYRRESSSKTKLTAKSFSEDAIYAVTSGKIKPSKHINLGITLKSLTSSKKILNIVNSYGHCCSYNVVEELETEATFASTDRTEICPCDIQLKSDLKTGVAYDNFDRFVETIDGKDTLHDTVGIIFQDISEDFTGLRAIQKDNVQDLASIGKKRRTFDAIIPDSFNRT</sequence>
<protein>
    <submittedName>
        <fullName evidence="1">Uncharacterized protein</fullName>
    </submittedName>
</protein>
<dbReference type="AlphaFoldDB" id="A0A151J7D9"/>
<name>A0A151J7D9_9HYME</name>
<dbReference type="EMBL" id="KQ979690">
    <property type="protein sequence ID" value="KYN19744.1"/>
    <property type="molecule type" value="Genomic_DNA"/>
</dbReference>
<evidence type="ECO:0000313" key="2">
    <source>
        <dbReference type="Proteomes" id="UP000078492"/>
    </source>
</evidence>
<evidence type="ECO:0000313" key="1">
    <source>
        <dbReference type="EMBL" id="KYN19744.1"/>
    </source>
</evidence>
<gene>
    <name evidence="1" type="ORF">ALC57_07897</name>
</gene>
<dbReference type="Proteomes" id="UP000078492">
    <property type="component" value="Unassembled WGS sequence"/>
</dbReference>
<organism evidence="1 2">
    <name type="scientific">Trachymyrmex cornetzi</name>
    <dbReference type="NCBI Taxonomy" id="471704"/>
    <lineage>
        <taxon>Eukaryota</taxon>
        <taxon>Metazoa</taxon>
        <taxon>Ecdysozoa</taxon>
        <taxon>Arthropoda</taxon>
        <taxon>Hexapoda</taxon>
        <taxon>Insecta</taxon>
        <taxon>Pterygota</taxon>
        <taxon>Neoptera</taxon>
        <taxon>Endopterygota</taxon>
        <taxon>Hymenoptera</taxon>
        <taxon>Apocrita</taxon>
        <taxon>Aculeata</taxon>
        <taxon>Formicoidea</taxon>
        <taxon>Formicidae</taxon>
        <taxon>Myrmicinae</taxon>
        <taxon>Trachymyrmex</taxon>
    </lineage>
</organism>